<reference evidence="1" key="2">
    <citation type="journal article" date="2023" name="Proc. Natl. Acad. Sci. U.S.A.">
        <title>A global phylogenomic analysis of the shiitake genus Lentinula.</title>
        <authorList>
            <person name="Sierra-Patev S."/>
            <person name="Min B."/>
            <person name="Naranjo-Ortiz M."/>
            <person name="Looney B."/>
            <person name="Konkel Z."/>
            <person name="Slot J.C."/>
            <person name="Sakamoto Y."/>
            <person name="Steenwyk J.L."/>
            <person name="Rokas A."/>
            <person name="Carro J."/>
            <person name="Camarero S."/>
            <person name="Ferreira P."/>
            <person name="Molpeceres G."/>
            <person name="Ruiz-Duenas F.J."/>
            <person name="Serrano A."/>
            <person name="Henrissat B."/>
            <person name="Drula E."/>
            <person name="Hughes K.W."/>
            <person name="Mata J.L."/>
            <person name="Ishikawa N.K."/>
            <person name="Vargas-Isla R."/>
            <person name="Ushijima S."/>
            <person name="Smith C.A."/>
            <person name="Donoghue J."/>
            <person name="Ahrendt S."/>
            <person name="Andreopoulos W."/>
            <person name="He G."/>
            <person name="LaButti K."/>
            <person name="Lipzen A."/>
            <person name="Ng V."/>
            <person name="Riley R."/>
            <person name="Sandor L."/>
            <person name="Barry K."/>
            <person name="Martinez A.T."/>
            <person name="Xiao Y."/>
            <person name="Gibbons J.G."/>
            <person name="Terashima K."/>
            <person name="Grigoriev I.V."/>
            <person name="Hibbett D."/>
        </authorList>
    </citation>
    <scope>NUCLEOTIDE SEQUENCE</scope>
    <source>
        <strain evidence="1">Sp2 HRB7682 ss15</strain>
    </source>
</reference>
<evidence type="ECO:0000313" key="2">
    <source>
        <dbReference type="Proteomes" id="UP001150238"/>
    </source>
</evidence>
<comment type="caution">
    <text evidence="1">The sequence shown here is derived from an EMBL/GenBank/DDBJ whole genome shotgun (WGS) entry which is preliminary data.</text>
</comment>
<dbReference type="EMBL" id="JANVFS010000024">
    <property type="protein sequence ID" value="KAJ4474010.1"/>
    <property type="molecule type" value="Genomic_DNA"/>
</dbReference>
<reference evidence="1" key="1">
    <citation type="submission" date="2022-08" db="EMBL/GenBank/DDBJ databases">
        <authorList>
            <consortium name="DOE Joint Genome Institute"/>
            <person name="Min B."/>
            <person name="Riley R."/>
            <person name="Sierra-Patev S."/>
            <person name="Naranjo-Ortiz M."/>
            <person name="Looney B."/>
            <person name="Konkel Z."/>
            <person name="Slot J.C."/>
            <person name="Sakamoto Y."/>
            <person name="Steenwyk J.L."/>
            <person name="Rokas A."/>
            <person name="Carro J."/>
            <person name="Camarero S."/>
            <person name="Ferreira P."/>
            <person name="Molpeceres G."/>
            <person name="Ruiz-Duenas F.J."/>
            <person name="Serrano A."/>
            <person name="Henrissat B."/>
            <person name="Drula E."/>
            <person name="Hughes K.W."/>
            <person name="Mata J.L."/>
            <person name="Ishikawa N.K."/>
            <person name="Vargas-Isla R."/>
            <person name="Ushijima S."/>
            <person name="Smith C.A."/>
            <person name="Ahrendt S."/>
            <person name="Andreopoulos W."/>
            <person name="He G."/>
            <person name="Labutti K."/>
            <person name="Lipzen A."/>
            <person name="Ng V."/>
            <person name="Sandor L."/>
            <person name="Barry K."/>
            <person name="Martinez A.T."/>
            <person name="Xiao Y."/>
            <person name="Gibbons J.G."/>
            <person name="Terashima K."/>
            <person name="Hibbett D.S."/>
            <person name="Grigoriev I.V."/>
        </authorList>
    </citation>
    <scope>NUCLEOTIDE SEQUENCE</scope>
    <source>
        <strain evidence="1">Sp2 HRB7682 ss15</strain>
    </source>
</reference>
<dbReference type="Proteomes" id="UP001150238">
    <property type="component" value="Unassembled WGS sequence"/>
</dbReference>
<accession>A0A9W9A4S5</accession>
<proteinExistence type="predicted"/>
<gene>
    <name evidence="1" type="ORF">C8J55DRAFT_518693</name>
</gene>
<sequence length="285" mass="32453">MLSTSSRSAISRSRTFFSTWRRLSSTQPILFPSHDILPPQTTRPLDLSIGQIPFTSISDLRINDSHPPINLLPRFDLGLLPSPSGYIYYHTPPGRPSICSELRFRTIDEENGETRDWTMPNKMPWSLPLYRIVKNPVLSPLKDLLVQDGILTPTFIEHCNRVLPEDFATVAPNRVIYGLRQSFPIHVCRNKTTLWIVGEEKVLDLNIGSAWLGYPHTRQKNHRGTAMAELDYLSGRGYILRVVKEPPLASPHNQRSIQVGRYRGLQCYSLTAPDYLPVLEELVGR</sequence>
<evidence type="ECO:0000313" key="1">
    <source>
        <dbReference type="EMBL" id="KAJ4474010.1"/>
    </source>
</evidence>
<name>A0A9W9A4S5_9AGAR</name>
<protein>
    <submittedName>
        <fullName evidence="1">Uncharacterized protein</fullName>
    </submittedName>
</protein>
<dbReference type="AlphaFoldDB" id="A0A9W9A4S5"/>
<organism evidence="1 2">
    <name type="scientific">Lentinula lateritia</name>
    <dbReference type="NCBI Taxonomy" id="40482"/>
    <lineage>
        <taxon>Eukaryota</taxon>
        <taxon>Fungi</taxon>
        <taxon>Dikarya</taxon>
        <taxon>Basidiomycota</taxon>
        <taxon>Agaricomycotina</taxon>
        <taxon>Agaricomycetes</taxon>
        <taxon>Agaricomycetidae</taxon>
        <taxon>Agaricales</taxon>
        <taxon>Marasmiineae</taxon>
        <taxon>Omphalotaceae</taxon>
        <taxon>Lentinula</taxon>
    </lineage>
</organism>